<accession>A0A449BC70</accession>
<dbReference type="PANTHER" id="PTHR40658">
    <property type="match status" value="1"/>
</dbReference>
<dbReference type="KEGG" id="aaxa:NCTC10138_00391"/>
<protein>
    <submittedName>
        <fullName evidence="1">Uncharacterized conserved protein</fullName>
    </submittedName>
</protein>
<dbReference type="Gene3D" id="1.20.120.450">
    <property type="entry name" value="dinb family like domain"/>
    <property type="match status" value="1"/>
</dbReference>
<dbReference type="PANTHER" id="PTHR40658:SF4">
    <property type="entry name" value="HYPOTHETICAL CYTOSOLIC PROTEIN"/>
    <property type="match status" value="1"/>
</dbReference>
<dbReference type="RefSeq" id="WP_026390899.1">
    <property type="nucleotide sequence ID" value="NZ_LR215048.1"/>
</dbReference>
<reference evidence="1 2" key="1">
    <citation type="submission" date="2019-01" db="EMBL/GenBank/DDBJ databases">
        <authorList>
            <consortium name="Pathogen Informatics"/>
        </authorList>
    </citation>
    <scope>NUCLEOTIDE SEQUENCE [LARGE SCALE GENOMIC DNA]</scope>
    <source>
        <strain evidence="1 2">NCTC10138</strain>
    </source>
</reference>
<dbReference type="OrthoDB" id="9786621at2"/>
<name>A0A449BC70_HAPAX</name>
<sequence>MPRPTNKEELLLQANTNYQLLVDLINSFSNDDINKEFQFEDRDKNIRDVIAHLHEWHNMVESWYNIGTIQMKEPIIPGVGYTWRTLPNLNFEIWKKYQDVELELLMKKFQQSHNEIIEIIKKHSDSELFEKKYYKWTKSSNLAAYFIGNTSAHYTWAINKIKKQKKALKISEK</sequence>
<dbReference type="InterPro" id="IPR012550">
    <property type="entry name" value="DUF1706"/>
</dbReference>
<keyword evidence="2" id="KW-1185">Reference proteome</keyword>
<dbReference type="InterPro" id="IPR034660">
    <property type="entry name" value="DinB/YfiT-like"/>
</dbReference>
<gene>
    <name evidence="1" type="ORF">NCTC10138_00391</name>
</gene>
<proteinExistence type="predicted"/>
<dbReference type="STRING" id="1278311.GCA_000428705_01468"/>
<dbReference type="EMBL" id="LR215048">
    <property type="protein sequence ID" value="VEU80037.1"/>
    <property type="molecule type" value="Genomic_DNA"/>
</dbReference>
<dbReference type="AlphaFoldDB" id="A0A449BC70"/>
<evidence type="ECO:0000313" key="1">
    <source>
        <dbReference type="EMBL" id="VEU80037.1"/>
    </source>
</evidence>
<dbReference type="Proteomes" id="UP000289841">
    <property type="component" value="Chromosome"/>
</dbReference>
<dbReference type="PIRSF" id="PIRSF031551">
    <property type="entry name" value="DUF1706"/>
    <property type="match status" value="1"/>
</dbReference>
<evidence type="ECO:0000313" key="2">
    <source>
        <dbReference type="Proteomes" id="UP000289841"/>
    </source>
</evidence>
<organism evidence="1 2">
    <name type="scientific">Haploplasma axanthum</name>
    <name type="common">Acholeplasma axanthum</name>
    <dbReference type="NCBI Taxonomy" id="29552"/>
    <lineage>
        <taxon>Bacteria</taxon>
        <taxon>Bacillati</taxon>
        <taxon>Mycoplasmatota</taxon>
        <taxon>Mollicutes</taxon>
        <taxon>Acholeplasmatales</taxon>
        <taxon>Acholeplasmataceae</taxon>
        <taxon>Haploplasma</taxon>
    </lineage>
</organism>
<dbReference type="Pfam" id="PF08020">
    <property type="entry name" value="DUF1706"/>
    <property type="match status" value="1"/>
</dbReference>